<dbReference type="Gene3D" id="3.40.50.300">
    <property type="entry name" value="P-loop containing nucleotide triphosphate hydrolases"/>
    <property type="match status" value="1"/>
</dbReference>
<dbReference type="InterPro" id="IPR014013">
    <property type="entry name" value="Helic_SF1/SF2_ATP-bd_DinG/Rad3"/>
</dbReference>
<dbReference type="GO" id="GO:0070182">
    <property type="term" value="F:DNA polymerase binding"/>
    <property type="evidence" value="ECO:0007669"/>
    <property type="project" value="TreeGrafter"/>
</dbReference>
<dbReference type="PANTHER" id="PTHR11472">
    <property type="entry name" value="DNA REPAIR DEAD HELICASE RAD3/XP-D SUBFAMILY MEMBER"/>
    <property type="match status" value="1"/>
</dbReference>
<accession>A0A183MV63</accession>
<dbReference type="InterPro" id="IPR057498">
    <property type="entry name" value="Rtel1_ARCH"/>
</dbReference>
<protein>
    <submittedName>
        <fullName evidence="1">Uncharacterized protein</fullName>
    </submittedName>
</protein>
<dbReference type="InterPro" id="IPR045028">
    <property type="entry name" value="DinG/Rad3-like"/>
</dbReference>
<dbReference type="GO" id="GO:0005524">
    <property type="term" value="F:ATP binding"/>
    <property type="evidence" value="ECO:0007669"/>
    <property type="project" value="InterPro"/>
</dbReference>
<keyword evidence="2" id="KW-1185">Reference proteome</keyword>
<dbReference type="EMBL" id="UZAI01018126">
    <property type="protein sequence ID" value="VDP33533.1"/>
    <property type="molecule type" value="Genomic_DNA"/>
</dbReference>
<dbReference type="InterPro" id="IPR027417">
    <property type="entry name" value="P-loop_NTPase"/>
</dbReference>
<dbReference type="GO" id="GO:0090657">
    <property type="term" value="P:telomeric loop disassembly"/>
    <property type="evidence" value="ECO:0007669"/>
    <property type="project" value="TreeGrafter"/>
</dbReference>
<dbReference type="AlphaFoldDB" id="A0A183MV63"/>
<dbReference type="Pfam" id="PF06733">
    <property type="entry name" value="DEAD_2"/>
    <property type="match status" value="2"/>
</dbReference>
<dbReference type="GO" id="GO:1904430">
    <property type="term" value="P:negative regulation of t-circle formation"/>
    <property type="evidence" value="ECO:0007669"/>
    <property type="project" value="TreeGrafter"/>
</dbReference>
<dbReference type="GO" id="GO:0005634">
    <property type="term" value="C:nucleus"/>
    <property type="evidence" value="ECO:0007669"/>
    <property type="project" value="TreeGrafter"/>
</dbReference>
<proteinExistence type="predicted"/>
<dbReference type="PANTHER" id="PTHR11472:SF34">
    <property type="entry name" value="REGULATOR OF TELOMERE ELONGATION HELICASE 1"/>
    <property type="match status" value="1"/>
</dbReference>
<dbReference type="Proteomes" id="UP000277204">
    <property type="component" value="Unassembled WGS sequence"/>
</dbReference>
<gene>
    <name evidence="1" type="ORF">SMRZ_LOCUS19938</name>
</gene>
<dbReference type="Pfam" id="PF23109">
    <property type="entry name" value="ARCH_RTEL1"/>
    <property type="match status" value="1"/>
</dbReference>
<dbReference type="PROSITE" id="PS51193">
    <property type="entry name" value="HELICASE_ATP_BIND_2"/>
    <property type="match status" value="1"/>
</dbReference>
<dbReference type="InterPro" id="IPR006554">
    <property type="entry name" value="Helicase-like_DEXD_c2"/>
</dbReference>
<organism evidence="1 2">
    <name type="scientific">Schistosoma margrebowiei</name>
    <dbReference type="NCBI Taxonomy" id="48269"/>
    <lineage>
        <taxon>Eukaryota</taxon>
        <taxon>Metazoa</taxon>
        <taxon>Spiralia</taxon>
        <taxon>Lophotrochozoa</taxon>
        <taxon>Platyhelminthes</taxon>
        <taxon>Trematoda</taxon>
        <taxon>Digenea</taxon>
        <taxon>Strigeidida</taxon>
        <taxon>Schistosomatoidea</taxon>
        <taxon>Schistosomatidae</taxon>
        <taxon>Schistosoma</taxon>
    </lineage>
</organism>
<dbReference type="GO" id="GO:0010569">
    <property type="term" value="P:regulation of double-strand break repair via homologous recombination"/>
    <property type="evidence" value="ECO:0007669"/>
    <property type="project" value="TreeGrafter"/>
</dbReference>
<sequence>MPQIAIDGVEIDFPYQPYDCQIEYMTKVLLSLNEGKHAILESPTGTGKTLCLLCASLAWLDKQANSVQSITNAKHQNIMGKRPTNDNVDNTLSHQNFLASLGKVNNGCKIIFASRTHSQLAQAINALKGTVYSKHSVSVVGSRDQLCLLPDVTSLESNSAKIYACRMRVQTRTCEYFRNFDFQISSVLSWYLEIVNLESSIPVLHFMVLRLFDHDFLWCRLHLLAILTKRDTILTNLKSEGIVDIEDLSNYGQKIKCCPYFISRELKTDSSLIFMPYNYVLDPRIRSLYNINLENTTVIFDEAHNIEQVCEDASSVTLSSALLASAIEHVKCVCEVVFNHAKEHQEIELSDISCNMNQNSEQKVSVIMNRKGLFDMTHPEENAIEALSIEKMITLKGQLIELERLIDELNVPPEGLTKDGAFIFDLLSRAGINHWTNNTLQTVIDEIMSFTNSTHNVKIRKTKGLHEVSEFLKTVFGYLPGEANVTFNFKTHFKLQHNDSISCYRLHIKDDILSANNCNKYGKNAWDMQPNTTTTVGAANRTISYWCFSPGRLVIF</sequence>
<reference evidence="1 2" key="1">
    <citation type="submission" date="2018-11" db="EMBL/GenBank/DDBJ databases">
        <authorList>
            <consortium name="Pathogen Informatics"/>
        </authorList>
    </citation>
    <scope>NUCLEOTIDE SEQUENCE [LARGE SCALE GENOMIC DNA]</scope>
    <source>
        <strain evidence="1 2">Zambia</strain>
    </source>
</reference>
<name>A0A183MV63_9TREM</name>
<dbReference type="GO" id="GO:0003678">
    <property type="term" value="F:DNA helicase activity"/>
    <property type="evidence" value="ECO:0007669"/>
    <property type="project" value="InterPro"/>
</dbReference>
<dbReference type="STRING" id="48269.A0A183MV63"/>
<evidence type="ECO:0000313" key="1">
    <source>
        <dbReference type="EMBL" id="VDP33533.1"/>
    </source>
</evidence>
<dbReference type="SUPFAM" id="SSF52540">
    <property type="entry name" value="P-loop containing nucleoside triphosphate hydrolases"/>
    <property type="match status" value="1"/>
</dbReference>
<dbReference type="GO" id="GO:0003677">
    <property type="term" value="F:DNA binding"/>
    <property type="evidence" value="ECO:0007669"/>
    <property type="project" value="InterPro"/>
</dbReference>
<evidence type="ECO:0000313" key="2">
    <source>
        <dbReference type="Proteomes" id="UP000277204"/>
    </source>
</evidence>
<dbReference type="GO" id="GO:0016818">
    <property type="term" value="F:hydrolase activity, acting on acid anhydrides, in phosphorus-containing anhydrides"/>
    <property type="evidence" value="ECO:0007669"/>
    <property type="project" value="InterPro"/>
</dbReference>
<dbReference type="InterPro" id="IPR010614">
    <property type="entry name" value="RAD3-like_helicase_DEAD"/>
</dbReference>
<dbReference type="GO" id="GO:0045910">
    <property type="term" value="P:negative regulation of DNA recombination"/>
    <property type="evidence" value="ECO:0007669"/>
    <property type="project" value="TreeGrafter"/>
</dbReference>
<dbReference type="SMART" id="SM00488">
    <property type="entry name" value="DEXDc2"/>
    <property type="match status" value="1"/>
</dbReference>